<dbReference type="OrthoDB" id="10252354at2759"/>
<reference evidence="11 12" key="1">
    <citation type="submission" date="2013-07" db="EMBL/GenBank/DDBJ databases">
        <authorList>
            <person name="Stoco P.H."/>
            <person name="Wagner G."/>
            <person name="Gerber A."/>
            <person name="Zaha A."/>
            <person name="Thompson C."/>
            <person name="Bartholomeu D.C."/>
            <person name="Luckemeyer D.D."/>
            <person name="Bahia D."/>
            <person name="Loreto E."/>
            <person name="Prestes E.B."/>
            <person name="Lima F.M."/>
            <person name="Rodrigues-Luiz G."/>
            <person name="Vallejo G.A."/>
            <person name="Filho J.F."/>
            <person name="Monteiro K.M."/>
            <person name="Tyler K.M."/>
            <person name="de Almeida L.G."/>
            <person name="Ortiz M.F."/>
            <person name="Siervo M.A."/>
            <person name="de Moraes M.H."/>
            <person name="Cunha O.L."/>
            <person name="Mendonca-Neto R."/>
            <person name="Silva R."/>
            <person name="Teixeira S.M."/>
            <person name="Murta S.M."/>
            <person name="Sincero T.C."/>
            <person name="Mendes T.A."/>
            <person name="Urmenyi T.P."/>
            <person name="Silva V.G."/>
            <person name="da Rocha W.D."/>
            <person name="Andersson B."/>
            <person name="Romanha A.J."/>
            <person name="Steindel M."/>
            <person name="de Vasconcelos A.T."/>
            <person name="Grisard E.C."/>
        </authorList>
    </citation>
    <scope>NUCLEOTIDE SEQUENCE [LARGE SCALE GENOMIC DNA]</scope>
    <source>
        <strain evidence="11 12">SC58</strain>
    </source>
</reference>
<comment type="catalytic activity">
    <reaction evidence="8">
        <text>L-seryl-[protein] + ATP = O-phospho-L-seryl-[protein] + ADP + H(+)</text>
        <dbReference type="Rhea" id="RHEA:17989"/>
        <dbReference type="Rhea" id="RHEA-COMP:9863"/>
        <dbReference type="Rhea" id="RHEA-COMP:11604"/>
        <dbReference type="ChEBI" id="CHEBI:15378"/>
        <dbReference type="ChEBI" id="CHEBI:29999"/>
        <dbReference type="ChEBI" id="CHEBI:30616"/>
        <dbReference type="ChEBI" id="CHEBI:83421"/>
        <dbReference type="ChEBI" id="CHEBI:456216"/>
        <dbReference type="EC" id="2.7.11.1"/>
    </reaction>
</comment>
<comment type="caution">
    <text evidence="11">The sequence shown here is derived from an EMBL/GenBank/DDBJ whole genome shotgun (WGS) entry which is preliminary data.</text>
</comment>
<dbReference type="InterPro" id="IPR050629">
    <property type="entry name" value="STE20/SPS1-PAK"/>
</dbReference>
<keyword evidence="2" id="KW-0723">Serine/threonine-protein kinase</keyword>
<evidence type="ECO:0000256" key="3">
    <source>
        <dbReference type="ARBA" id="ARBA00022679"/>
    </source>
</evidence>
<evidence type="ECO:0000256" key="9">
    <source>
        <dbReference type="SAM" id="MobiDB-lite"/>
    </source>
</evidence>
<dbReference type="AlphaFoldDB" id="A0A061J473"/>
<dbReference type="InterPro" id="IPR011009">
    <property type="entry name" value="Kinase-like_dom_sf"/>
</dbReference>
<dbReference type="GO" id="GO:0005737">
    <property type="term" value="C:cytoplasm"/>
    <property type="evidence" value="ECO:0007669"/>
    <property type="project" value="TreeGrafter"/>
</dbReference>
<dbReference type="PROSITE" id="PS00108">
    <property type="entry name" value="PROTEIN_KINASE_ST"/>
    <property type="match status" value="1"/>
</dbReference>
<dbReference type="PANTHER" id="PTHR48012">
    <property type="entry name" value="STERILE20-LIKE KINASE, ISOFORM B-RELATED"/>
    <property type="match status" value="1"/>
</dbReference>
<dbReference type="SMART" id="SM00220">
    <property type="entry name" value="S_TKc"/>
    <property type="match status" value="1"/>
</dbReference>
<dbReference type="VEuPathDB" id="TriTrypDB:TRSC58_03182"/>
<keyword evidence="6" id="KW-0067">ATP-binding</keyword>
<gene>
    <name evidence="11" type="ORF">TRSC58_03182</name>
</gene>
<dbReference type="Pfam" id="PF00069">
    <property type="entry name" value="Pkinase"/>
    <property type="match status" value="1"/>
</dbReference>
<evidence type="ECO:0000313" key="12">
    <source>
        <dbReference type="Proteomes" id="UP000031737"/>
    </source>
</evidence>
<dbReference type="PANTHER" id="PTHR48012:SF10">
    <property type="entry name" value="FI20177P1"/>
    <property type="match status" value="1"/>
</dbReference>
<dbReference type="InterPro" id="IPR000719">
    <property type="entry name" value="Prot_kinase_dom"/>
</dbReference>
<accession>A0A061J473</accession>
<name>A0A061J473_TRYRA</name>
<keyword evidence="12" id="KW-1185">Reference proteome</keyword>
<feature type="compositionally biased region" description="Polar residues" evidence="9">
    <location>
        <begin position="590"/>
        <end position="605"/>
    </location>
</feature>
<keyword evidence="3" id="KW-0808">Transferase</keyword>
<dbReference type="GO" id="GO:0004674">
    <property type="term" value="F:protein serine/threonine kinase activity"/>
    <property type="evidence" value="ECO:0007669"/>
    <property type="project" value="UniProtKB-KW"/>
</dbReference>
<evidence type="ECO:0000256" key="7">
    <source>
        <dbReference type="ARBA" id="ARBA00047899"/>
    </source>
</evidence>
<evidence type="ECO:0000256" key="2">
    <source>
        <dbReference type="ARBA" id="ARBA00022527"/>
    </source>
</evidence>
<evidence type="ECO:0000256" key="4">
    <source>
        <dbReference type="ARBA" id="ARBA00022741"/>
    </source>
</evidence>
<evidence type="ECO:0000256" key="5">
    <source>
        <dbReference type="ARBA" id="ARBA00022777"/>
    </source>
</evidence>
<dbReference type="GO" id="GO:0005524">
    <property type="term" value="F:ATP binding"/>
    <property type="evidence" value="ECO:0007669"/>
    <property type="project" value="UniProtKB-KW"/>
</dbReference>
<dbReference type="Gene3D" id="3.30.200.20">
    <property type="entry name" value="Phosphorylase Kinase, domain 1"/>
    <property type="match status" value="1"/>
</dbReference>
<comment type="catalytic activity">
    <reaction evidence="7">
        <text>L-threonyl-[protein] + ATP = O-phospho-L-threonyl-[protein] + ADP + H(+)</text>
        <dbReference type="Rhea" id="RHEA:46608"/>
        <dbReference type="Rhea" id="RHEA-COMP:11060"/>
        <dbReference type="Rhea" id="RHEA-COMP:11605"/>
        <dbReference type="ChEBI" id="CHEBI:15378"/>
        <dbReference type="ChEBI" id="CHEBI:30013"/>
        <dbReference type="ChEBI" id="CHEBI:30616"/>
        <dbReference type="ChEBI" id="CHEBI:61977"/>
        <dbReference type="ChEBI" id="CHEBI:456216"/>
        <dbReference type="EC" id="2.7.11.1"/>
    </reaction>
</comment>
<evidence type="ECO:0000256" key="6">
    <source>
        <dbReference type="ARBA" id="ARBA00022840"/>
    </source>
</evidence>
<feature type="domain" description="Protein kinase" evidence="10">
    <location>
        <begin position="9"/>
        <end position="329"/>
    </location>
</feature>
<evidence type="ECO:0000259" key="10">
    <source>
        <dbReference type="PROSITE" id="PS50011"/>
    </source>
</evidence>
<evidence type="ECO:0000313" key="11">
    <source>
        <dbReference type="EMBL" id="ESL09105.1"/>
    </source>
</evidence>
<dbReference type="EMBL" id="AUPL01003182">
    <property type="protein sequence ID" value="ESL09105.1"/>
    <property type="molecule type" value="Genomic_DNA"/>
</dbReference>
<evidence type="ECO:0000256" key="1">
    <source>
        <dbReference type="ARBA" id="ARBA00008874"/>
    </source>
</evidence>
<dbReference type="SUPFAM" id="SSF56112">
    <property type="entry name" value="Protein kinase-like (PK-like)"/>
    <property type="match status" value="1"/>
</dbReference>
<keyword evidence="4" id="KW-0547">Nucleotide-binding</keyword>
<dbReference type="Proteomes" id="UP000031737">
    <property type="component" value="Unassembled WGS sequence"/>
</dbReference>
<evidence type="ECO:0000256" key="8">
    <source>
        <dbReference type="ARBA" id="ARBA00048679"/>
    </source>
</evidence>
<organism evidence="11 12">
    <name type="scientific">Trypanosoma rangeli SC58</name>
    <dbReference type="NCBI Taxonomy" id="429131"/>
    <lineage>
        <taxon>Eukaryota</taxon>
        <taxon>Discoba</taxon>
        <taxon>Euglenozoa</taxon>
        <taxon>Kinetoplastea</taxon>
        <taxon>Metakinetoplastina</taxon>
        <taxon>Trypanosomatida</taxon>
        <taxon>Trypanosomatidae</taxon>
        <taxon>Trypanosoma</taxon>
        <taxon>Herpetosoma</taxon>
    </lineage>
</organism>
<proteinExistence type="inferred from homology"/>
<protein>
    <submittedName>
        <fullName evidence="11">Protein kinase-like protein</fullName>
    </submittedName>
</protein>
<comment type="similarity">
    <text evidence="1">Belongs to the protein kinase superfamily. STE Ser/Thr protein kinase family. STE20 subfamily.</text>
</comment>
<feature type="region of interest" description="Disordered" evidence="9">
    <location>
        <begin position="588"/>
        <end position="607"/>
    </location>
</feature>
<dbReference type="Gene3D" id="1.10.510.10">
    <property type="entry name" value="Transferase(Phosphotransferase) domain 1"/>
    <property type="match status" value="1"/>
</dbReference>
<sequence>MDDGTGHLIHPVSIIGMGAYGTVFKAFRMPKTYGDKEEVQHSDNAQAVAVKETVFTEVADDITVVLKEVSYLTNLQHPNIVAYFTAFTNPGVTPVTPSLDLTKTQRDEEETVTLSFSKVPSLCLVEELVEGASVAKVLKMTAEGQLSKGMSEVEIAAILCDVLQALLYIHEGCRLVHRDIKPLNMLMDSKTNSVKLCDFGTCADMSQEAGRFTVIGTIGWIAPEVLDSGMMDCRSGHVTSHSFPSDVWSLGVSALEMALPTIRKTALSEHIKDFSASACSAQPTMETSRRGFLHEKVSSERLRDFIACCLRKDPQVRSTVRQLLLHPLIVGNGVANAQKRQKQISVILAAVRAANKSNPALNEKMVDDAILLPQYAPSLHSKNRCMEAIAAIKRDFFAAHTPLPEKSRASHYAWCLPEHLARMSSSDEYRYMPTPSRLQGIGQVPSACNAQANLRSTAPIKPVFDSVVLPATVETQRVALSILRKYRKLAGASTSEGWANIDRRNVACYSLDELACQHLKHERFIQLHDDLLRTFKAACMAIPDFTASFLSAFMQSLMVSDDDAQNLRQFIAYVLQLQREDLMHTHRTQLETSDCRSSTSKTPTDVFSRKSKPMTFVSAEDFLRFPRMPQAAGFANASDCGGDATTDTIRQQAPHVNPSAYLFNTWLKRKQANIMDPL</sequence>
<keyword evidence="5 11" id="KW-0418">Kinase</keyword>
<dbReference type="PROSITE" id="PS50011">
    <property type="entry name" value="PROTEIN_KINASE_DOM"/>
    <property type="match status" value="1"/>
</dbReference>
<dbReference type="InterPro" id="IPR008271">
    <property type="entry name" value="Ser/Thr_kinase_AS"/>
</dbReference>